<reference evidence="1" key="1">
    <citation type="submission" date="2018-10" db="EMBL/GenBank/DDBJ databases">
        <title>Acidithiobacillus sulfuriphilus sp. nov.: an extremely acidophilic sulfur-oxidizing chemolithotroph isolated from a neutral pH environment.</title>
        <authorList>
            <person name="Falagan C."/>
            <person name="Moya-Beltran A."/>
            <person name="Quatrini R."/>
            <person name="Johnson D.B."/>
        </authorList>
    </citation>
    <scope>NUCLEOTIDE SEQUENCE [LARGE SCALE GENOMIC DNA]</scope>
    <source>
        <strain evidence="1">CJ-2</strain>
    </source>
</reference>
<gene>
    <name evidence="1" type="ORF">EC580_12490</name>
</gene>
<evidence type="ECO:0000313" key="1">
    <source>
        <dbReference type="EMBL" id="RNF58670.1"/>
    </source>
</evidence>
<keyword evidence="1" id="KW-0808">Transferase</keyword>
<comment type="caution">
    <text evidence="1">The sequence shown here is derived from an EMBL/GenBank/DDBJ whole genome shotgun (WGS) entry which is preliminary data.</text>
</comment>
<keyword evidence="1" id="KW-0489">Methyltransferase</keyword>
<proteinExistence type="predicted"/>
<accession>A0A3M8QVZ1</accession>
<organism evidence="1">
    <name type="scientific">Acidithiobacillus sulfuriphilus</name>
    <dbReference type="NCBI Taxonomy" id="1867749"/>
    <lineage>
        <taxon>Bacteria</taxon>
        <taxon>Pseudomonadati</taxon>
        <taxon>Pseudomonadota</taxon>
        <taxon>Acidithiobacillia</taxon>
        <taxon>Acidithiobacillales</taxon>
        <taxon>Acidithiobacillaceae</taxon>
        <taxon>Acidithiobacillus</taxon>
    </lineage>
</organism>
<dbReference type="OrthoDB" id="5195124at2"/>
<dbReference type="EMBL" id="RIZI01000190">
    <property type="protein sequence ID" value="RNF58670.1"/>
    <property type="molecule type" value="Genomic_DNA"/>
</dbReference>
<dbReference type="AlphaFoldDB" id="A0A3M8QVZ1"/>
<dbReference type="CDD" id="cd02440">
    <property type="entry name" value="AdoMet_MTases"/>
    <property type="match status" value="1"/>
</dbReference>
<sequence length="265" mass="30511">MIQSEFAEAMDRFSERYPHNQEMVDLFQGQWSSKVPPEAGVINEPGTAPLYVDPRLRWAEQVLGGFRHMRVLELGPLEGMHSYMLERGGAQEILAIEAHPRAFLRCLCVKEMLGLQRVRFGFGDFRPYLEENPERYSLIVASGVLYHQRDPWRLLELMALRSDRVFLWTHYYDHARIQEQAHLRQRFQPPFRRHFADVLVEGAVQSYGEALQIPGFCGGTAAQSVWLTRRSIVALLWSYGFRKIRSGCHETDHPNGPAMAIVAGK</sequence>
<dbReference type="InterPro" id="IPR029063">
    <property type="entry name" value="SAM-dependent_MTases_sf"/>
</dbReference>
<dbReference type="Gene3D" id="3.40.50.150">
    <property type="entry name" value="Vaccinia Virus protein VP39"/>
    <property type="match status" value="1"/>
</dbReference>
<dbReference type="GO" id="GO:0008168">
    <property type="term" value="F:methyltransferase activity"/>
    <property type="evidence" value="ECO:0007669"/>
    <property type="project" value="UniProtKB-KW"/>
</dbReference>
<dbReference type="SUPFAM" id="SSF53335">
    <property type="entry name" value="S-adenosyl-L-methionine-dependent methyltransferases"/>
    <property type="match status" value="1"/>
</dbReference>
<dbReference type="GO" id="GO:0032259">
    <property type="term" value="P:methylation"/>
    <property type="evidence" value="ECO:0007669"/>
    <property type="project" value="UniProtKB-KW"/>
</dbReference>
<dbReference type="RefSeq" id="WP_123105552.1">
    <property type="nucleotide sequence ID" value="NZ_CP127527.1"/>
</dbReference>
<protein>
    <submittedName>
        <fullName evidence="1">Class I SAM-dependent methyltransferase</fullName>
    </submittedName>
</protein>
<name>A0A3M8QVZ1_9PROT</name>